<accession>A0A1M5XEK7</accession>
<name>A0A1M5XEK7_9FIRM</name>
<protein>
    <submittedName>
        <fullName evidence="2">Uncharacterized protein</fullName>
    </submittedName>
</protein>
<dbReference type="Proteomes" id="UP000183954">
    <property type="component" value="Unassembled WGS sequence"/>
</dbReference>
<sequence length="91" mass="10429">MSKLEERKAVAKRKRTTKTTATDDNTEQIEQPQKAVKSYPEQTDKLIQRSYYLTDKLQKAITIKTAEGDLDKSGVVREALKLYLADILEKI</sequence>
<feature type="region of interest" description="Disordered" evidence="1">
    <location>
        <begin position="1"/>
        <end position="37"/>
    </location>
</feature>
<evidence type="ECO:0000313" key="2">
    <source>
        <dbReference type="EMBL" id="SHH97633.1"/>
    </source>
</evidence>
<dbReference type="AlphaFoldDB" id="A0A1M5XEK7"/>
<dbReference type="EMBL" id="FQXJ01000006">
    <property type="protein sequence ID" value="SHH97633.1"/>
    <property type="molecule type" value="Genomic_DNA"/>
</dbReference>
<dbReference type="RefSeq" id="WP_159436923.1">
    <property type="nucleotide sequence ID" value="NZ_FQXJ01000006.1"/>
</dbReference>
<keyword evidence="3" id="KW-1185">Reference proteome</keyword>
<dbReference type="STRING" id="1121420.SAMN02746098_01943"/>
<gene>
    <name evidence="2" type="ORF">SAMN02746098_01943</name>
</gene>
<proteinExistence type="predicted"/>
<reference evidence="3" key="1">
    <citation type="submission" date="2016-11" db="EMBL/GenBank/DDBJ databases">
        <authorList>
            <person name="Varghese N."/>
            <person name="Submissions S."/>
        </authorList>
    </citation>
    <scope>NUCLEOTIDE SEQUENCE [LARGE SCALE GENOMIC DNA]</scope>
    <source>
        <strain evidence="3">DSM 15449</strain>
    </source>
</reference>
<organism evidence="2 3">
    <name type="scientific">Desulfosporosinus lacus DSM 15449</name>
    <dbReference type="NCBI Taxonomy" id="1121420"/>
    <lineage>
        <taxon>Bacteria</taxon>
        <taxon>Bacillati</taxon>
        <taxon>Bacillota</taxon>
        <taxon>Clostridia</taxon>
        <taxon>Eubacteriales</taxon>
        <taxon>Desulfitobacteriaceae</taxon>
        <taxon>Desulfosporosinus</taxon>
    </lineage>
</organism>
<dbReference type="OrthoDB" id="9852338at2"/>
<evidence type="ECO:0000313" key="3">
    <source>
        <dbReference type="Proteomes" id="UP000183954"/>
    </source>
</evidence>
<evidence type="ECO:0000256" key="1">
    <source>
        <dbReference type="SAM" id="MobiDB-lite"/>
    </source>
</evidence>